<keyword evidence="4" id="KW-0274">FAD</keyword>
<dbReference type="GO" id="GO:0019646">
    <property type="term" value="P:aerobic electron transport chain"/>
    <property type="evidence" value="ECO:0007669"/>
    <property type="project" value="TreeGrafter"/>
</dbReference>
<feature type="domain" description="FAD/NAD(P)-binding" evidence="6">
    <location>
        <begin position="3"/>
        <end position="285"/>
    </location>
</feature>
<evidence type="ECO:0000256" key="1">
    <source>
        <dbReference type="ARBA" id="ARBA00001974"/>
    </source>
</evidence>
<reference evidence="7 8" key="1">
    <citation type="submission" date="2019-08" db="EMBL/GenBank/DDBJ databases">
        <title>Bacillus genomes from the desert of Cuatro Cienegas, Coahuila.</title>
        <authorList>
            <person name="Olmedo-Alvarez G."/>
        </authorList>
    </citation>
    <scope>NUCLEOTIDE SEQUENCE [LARGE SCALE GENOMIC DNA]</scope>
    <source>
        <strain evidence="7 8">CH128b_4D</strain>
    </source>
</reference>
<organism evidence="7 8">
    <name type="scientific">Rossellomorea vietnamensis</name>
    <dbReference type="NCBI Taxonomy" id="218284"/>
    <lineage>
        <taxon>Bacteria</taxon>
        <taxon>Bacillati</taxon>
        <taxon>Bacillota</taxon>
        <taxon>Bacilli</taxon>
        <taxon>Bacillales</taxon>
        <taxon>Bacillaceae</taxon>
        <taxon>Rossellomorea</taxon>
    </lineage>
</organism>
<dbReference type="InterPro" id="IPR023753">
    <property type="entry name" value="FAD/NAD-binding_dom"/>
</dbReference>
<sequence>MHKVILVGGGHAHLHCLKQIRKEPLSNTRFILVSPSKYQYYSGMFSGFAEGIYPESEIRVNLEELCRKSGVEFIQDSAEKILISEKKLILGNGCSLSFSHASFDIGSSTKVNQVSGVNINTVKPNYRVPSIIKELQNASSPIIVGGGAAGVELCLALLQRKKKLKMDGTVTLISSNRLISNESASASKRLEKECRKKGARLFTGEHVEEVSIKVLKTNKQTLSHSGVLFVTGPSSFPIFKESGITATKEGYMTVSDTLQSTSHPFILGAGDCVTLLSHPRLAKNGVYAVRQGPVLWENIKRILSNRPRIEFSPQKRYLSILSTGGKQAMLLYGVFYWHGRLPWKIKSLIDKKFLKQYL</sequence>
<dbReference type="Proteomes" id="UP000325182">
    <property type="component" value="Unassembled WGS sequence"/>
</dbReference>
<evidence type="ECO:0000256" key="2">
    <source>
        <dbReference type="ARBA" id="ARBA00005272"/>
    </source>
</evidence>
<protein>
    <submittedName>
        <fullName evidence="7">Pyridine nucleotide-disulfide oxidoreductase</fullName>
    </submittedName>
</protein>
<evidence type="ECO:0000256" key="4">
    <source>
        <dbReference type="ARBA" id="ARBA00022827"/>
    </source>
</evidence>
<dbReference type="PANTHER" id="PTHR42913:SF9">
    <property type="entry name" value="SLR1591 PROTEIN"/>
    <property type="match status" value="1"/>
</dbReference>
<dbReference type="RefSeq" id="WP_148952545.1">
    <property type="nucleotide sequence ID" value="NZ_VTEG01000001.1"/>
</dbReference>
<name>A0A5D4MHN9_9BACI</name>
<gene>
    <name evidence="7" type="ORF">FZC84_00435</name>
</gene>
<dbReference type="GO" id="GO:0003955">
    <property type="term" value="F:NAD(P)H dehydrogenase (quinone) activity"/>
    <property type="evidence" value="ECO:0007669"/>
    <property type="project" value="TreeGrafter"/>
</dbReference>
<evidence type="ECO:0000256" key="3">
    <source>
        <dbReference type="ARBA" id="ARBA00022630"/>
    </source>
</evidence>
<accession>A0A5D4MHN9</accession>
<keyword evidence="5" id="KW-0560">Oxidoreductase</keyword>
<dbReference type="PRINTS" id="PR00368">
    <property type="entry name" value="FADPNR"/>
</dbReference>
<dbReference type="EMBL" id="VTEG01000001">
    <property type="protein sequence ID" value="TYS01172.1"/>
    <property type="molecule type" value="Genomic_DNA"/>
</dbReference>
<dbReference type="InterPro" id="IPR036188">
    <property type="entry name" value="FAD/NAD-bd_sf"/>
</dbReference>
<dbReference type="InterPro" id="IPR051169">
    <property type="entry name" value="NADH-Q_oxidoreductase"/>
</dbReference>
<comment type="similarity">
    <text evidence="2">Belongs to the NADH dehydrogenase family.</text>
</comment>
<dbReference type="PANTHER" id="PTHR42913">
    <property type="entry name" value="APOPTOSIS-INDUCING FACTOR 1"/>
    <property type="match status" value="1"/>
</dbReference>
<dbReference type="Gene3D" id="3.50.50.100">
    <property type="match status" value="1"/>
</dbReference>
<dbReference type="AlphaFoldDB" id="A0A5D4MHN9"/>
<proteinExistence type="inferred from homology"/>
<dbReference type="Pfam" id="PF07992">
    <property type="entry name" value="Pyr_redox_2"/>
    <property type="match status" value="1"/>
</dbReference>
<keyword evidence="3" id="KW-0285">Flavoprotein</keyword>
<comment type="cofactor">
    <cofactor evidence="1">
        <name>FAD</name>
        <dbReference type="ChEBI" id="CHEBI:57692"/>
    </cofactor>
</comment>
<evidence type="ECO:0000313" key="8">
    <source>
        <dbReference type="Proteomes" id="UP000325182"/>
    </source>
</evidence>
<comment type="caution">
    <text evidence="7">The sequence shown here is derived from an EMBL/GenBank/DDBJ whole genome shotgun (WGS) entry which is preliminary data.</text>
</comment>
<evidence type="ECO:0000256" key="5">
    <source>
        <dbReference type="ARBA" id="ARBA00023002"/>
    </source>
</evidence>
<evidence type="ECO:0000313" key="7">
    <source>
        <dbReference type="EMBL" id="TYS01172.1"/>
    </source>
</evidence>
<evidence type="ECO:0000259" key="6">
    <source>
        <dbReference type="Pfam" id="PF07992"/>
    </source>
</evidence>
<dbReference type="SUPFAM" id="SSF51905">
    <property type="entry name" value="FAD/NAD(P)-binding domain"/>
    <property type="match status" value="2"/>
</dbReference>